<keyword evidence="3" id="KW-0547">Nucleotide-binding</keyword>
<evidence type="ECO:0000256" key="1">
    <source>
        <dbReference type="SAM" id="MobiDB-lite"/>
    </source>
</evidence>
<dbReference type="Pfam" id="PF13191">
    <property type="entry name" value="AAA_16"/>
    <property type="match status" value="1"/>
</dbReference>
<feature type="region of interest" description="Disordered" evidence="1">
    <location>
        <begin position="71"/>
        <end position="132"/>
    </location>
</feature>
<organism evidence="3 4">
    <name type="scientific">Actinomadura rudentiformis</name>
    <dbReference type="NCBI Taxonomy" id="359158"/>
    <lineage>
        <taxon>Bacteria</taxon>
        <taxon>Bacillati</taxon>
        <taxon>Actinomycetota</taxon>
        <taxon>Actinomycetes</taxon>
        <taxon>Streptosporangiales</taxon>
        <taxon>Thermomonosporaceae</taxon>
        <taxon>Actinomadura</taxon>
    </lineage>
</organism>
<reference evidence="3 4" key="1">
    <citation type="submission" date="2019-09" db="EMBL/GenBank/DDBJ databases">
        <title>Actinomadura physcomitrii sp. nov., a novel actinomycete isolated from moss [Physcomitrium sphaericum (Ludw) Fuernr].</title>
        <authorList>
            <person name="Zhuang X."/>
            <person name="Liu C."/>
        </authorList>
    </citation>
    <scope>NUCLEOTIDE SEQUENCE [LARGE SCALE GENOMIC DNA]</scope>
    <source>
        <strain evidence="3 4">HMC1</strain>
    </source>
</reference>
<feature type="compositionally biased region" description="Basic residues" evidence="1">
    <location>
        <begin position="110"/>
        <end position="127"/>
    </location>
</feature>
<dbReference type="GO" id="GO:0005524">
    <property type="term" value="F:ATP binding"/>
    <property type="evidence" value="ECO:0007669"/>
    <property type="project" value="UniProtKB-KW"/>
</dbReference>
<evidence type="ECO:0000313" key="4">
    <source>
        <dbReference type="Proteomes" id="UP000468735"/>
    </source>
</evidence>
<dbReference type="OrthoDB" id="3691954at2"/>
<dbReference type="AlphaFoldDB" id="A0A6H9YRQ4"/>
<sequence length="169" mass="17534">MRRLSCPTLVGRCEELTSLCDAFTAAGDGSGGFVVLEGEAGIGKTRLVEAFTAIVVGPGGPAPFLPACGRRADGPGRPGAGRRGAGGPALGRHLDVRSPRVPGPGAPRDRRAHPHHVPQRRTRARRGAHGDAHRAHPLLAAVCGLPVARLESGLHDAVVRPSARCRFHG</sequence>
<name>A0A6H9YRQ4_9ACTN</name>
<dbReference type="InterPro" id="IPR041664">
    <property type="entry name" value="AAA_16"/>
</dbReference>
<proteinExistence type="predicted"/>
<dbReference type="EMBL" id="WBMT01000016">
    <property type="protein sequence ID" value="KAB2344433.1"/>
    <property type="molecule type" value="Genomic_DNA"/>
</dbReference>
<gene>
    <name evidence="3" type="ORF">F8566_31380</name>
</gene>
<feature type="compositionally biased region" description="Gly residues" evidence="1">
    <location>
        <begin position="76"/>
        <end position="89"/>
    </location>
</feature>
<accession>A0A6H9YRQ4</accession>
<keyword evidence="4" id="KW-1185">Reference proteome</keyword>
<comment type="caution">
    <text evidence="3">The sequence shown here is derived from an EMBL/GenBank/DDBJ whole genome shotgun (WGS) entry which is preliminary data.</text>
</comment>
<keyword evidence="3" id="KW-0067">ATP-binding</keyword>
<evidence type="ECO:0000313" key="3">
    <source>
        <dbReference type="EMBL" id="KAB2344433.1"/>
    </source>
</evidence>
<evidence type="ECO:0000259" key="2">
    <source>
        <dbReference type="Pfam" id="PF13191"/>
    </source>
</evidence>
<protein>
    <submittedName>
        <fullName evidence="3">ATP-binding protein</fullName>
    </submittedName>
</protein>
<feature type="domain" description="Orc1-like AAA ATPase" evidence="2">
    <location>
        <begin position="8"/>
        <end position="56"/>
    </location>
</feature>
<dbReference type="Proteomes" id="UP000468735">
    <property type="component" value="Unassembled WGS sequence"/>
</dbReference>